<feature type="transmembrane region" description="Helical" evidence="1">
    <location>
        <begin position="41"/>
        <end position="58"/>
    </location>
</feature>
<evidence type="ECO:0000256" key="1">
    <source>
        <dbReference type="SAM" id="Phobius"/>
    </source>
</evidence>
<gene>
    <name evidence="2" type="ORF">SAMN05421687_103194</name>
</gene>
<name>A0A1N7J1V7_9BACI</name>
<keyword evidence="1" id="KW-1133">Transmembrane helix</keyword>
<keyword evidence="1" id="KW-0472">Membrane</keyword>
<keyword evidence="3" id="KW-1185">Reference proteome</keyword>
<evidence type="ECO:0000313" key="3">
    <source>
        <dbReference type="Proteomes" id="UP000187608"/>
    </source>
</evidence>
<accession>A0A1N7J1V7</accession>
<dbReference type="Proteomes" id="UP000187608">
    <property type="component" value="Unassembled WGS sequence"/>
</dbReference>
<keyword evidence="1" id="KW-0812">Transmembrane</keyword>
<dbReference type="OrthoDB" id="2691391at2"/>
<dbReference type="STRING" id="570947.SAMN05421687_103194"/>
<reference evidence="3" key="1">
    <citation type="submission" date="2017-01" db="EMBL/GenBank/DDBJ databases">
        <authorList>
            <person name="Varghese N."/>
            <person name="Submissions S."/>
        </authorList>
    </citation>
    <scope>NUCLEOTIDE SEQUENCE [LARGE SCALE GENOMIC DNA]</scope>
    <source>
        <strain evidence="3">DSM 23127</strain>
    </source>
</reference>
<protein>
    <submittedName>
        <fullName evidence="2">Uncharacterized protein</fullName>
    </submittedName>
</protein>
<dbReference type="EMBL" id="FTOC01000003">
    <property type="protein sequence ID" value="SIS43246.1"/>
    <property type="molecule type" value="Genomic_DNA"/>
</dbReference>
<evidence type="ECO:0000313" key="2">
    <source>
        <dbReference type="EMBL" id="SIS43246.1"/>
    </source>
</evidence>
<dbReference type="RefSeq" id="WP_076557747.1">
    <property type="nucleotide sequence ID" value="NZ_FTOC01000003.1"/>
</dbReference>
<feature type="transmembrane region" description="Helical" evidence="1">
    <location>
        <begin position="16"/>
        <end position="35"/>
    </location>
</feature>
<organism evidence="2 3">
    <name type="scientific">Salimicrobium flavidum</name>
    <dbReference type="NCBI Taxonomy" id="570947"/>
    <lineage>
        <taxon>Bacteria</taxon>
        <taxon>Bacillati</taxon>
        <taxon>Bacillota</taxon>
        <taxon>Bacilli</taxon>
        <taxon>Bacillales</taxon>
        <taxon>Bacillaceae</taxon>
        <taxon>Salimicrobium</taxon>
    </lineage>
</organism>
<proteinExistence type="predicted"/>
<sequence>MDSVEQFIKKDGRNQCITGAILFLFGAGSLMFFLASDGGTWLMLIYGAPALGGGLYFIQSGWKDLVKAGSTADMTMDTDDDPVAFTSVPHEMYLGRGEDQGARFFNMSGTPMGDILEKTTVMKKMAGSALSLHLAHFPLPSVYQVQESGETLYEIEKKGFALRSKAYVKRGDGIYVAVMEEKKDKKNKQTVFTYRQKEDVLYQTSGDPYIGKYSIKDNDGQTLVTLKKGAVPVGAADSLQRMNGSVLEWEQREDIPYTLLIFLFFLEHREQ</sequence>
<dbReference type="AlphaFoldDB" id="A0A1N7J1V7"/>